<keyword evidence="13" id="KW-0511">Multifunctional enzyme</keyword>
<keyword evidence="12 17" id="KW-0456">Lyase</keyword>
<dbReference type="GO" id="GO:0110051">
    <property type="term" value="P:metabolite repair"/>
    <property type="evidence" value="ECO:0007669"/>
    <property type="project" value="TreeGrafter"/>
</dbReference>
<organism evidence="23 25">
    <name type="scientific">Thermoanaerobacterium thermosaccharolyticum</name>
    <name type="common">Clostridium thermosaccharolyticum</name>
    <dbReference type="NCBI Taxonomy" id="1517"/>
    <lineage>
        <taxon>Bacteria</taxon>
        <taxon>Bacillati</taxon>
        <taxon>Bacillota</taxon>
        <taxon>Clostridia</taxon>
        <taxon>Thermoanaerobacterales</taxon>
        <taxon>Thermoanaerobacteraceae</taxon>
        <taxon>Thermoanaerobacterium</taxon>
    </lineage>
</organism>
<evidence type="ECO:0000256" key="6">
    <source>
        <dbReference type="ARBA" id="ARBA00022741"/>
    </source>
</evidence>
<name>A0A231VMV9_THETR</name>
<evidence type="ECO:0000313" key="23">
    <source>
        <dbReference type="EMBL" id="OXT09419.1"/>
    </source>
</evidence>
<feature type="binding site" evidence="18">
    <location>
        <position position="167"/>
    </location>
    <ligand>
        <name>K(+)</name>
        <dbReference type="ChEBI" id="CHEBI:29103"/>
    </ligand>
</feature>
<keyword evidence="9 18" id="KW-0630">Potassium</keyword>
<dbReference type="GO" id="GO:0052856">
    <property type="term" value="F:NAD(P)HX epimerase activity"/>
    <property type="evidence" value="ECO:0007669"/>
    <property type="project" value="UniProtKB-UniRule"/>
</dbReference>
<sequence length="508" mass="54682">MKIVSNKEMRDIESMAINVVGVPSICLMENAGRIVAEHSKEYLLENKKNNVIILCGKGNNGGDGYVAARYLFNSGFEVKVFIIASIGTITGDAKKNLDIIVNMGIFVAEILQKEQLKFFEKNIKECDLIIDALYGTGLDREITGIGKDLIEIINGSGKYIISIDIPSGINGDNGHVEGCAVKANKTITMQFMKKGIAVYPGVDYAGDVIVADIGIPKNLIDSFNCKYHIVSQEDVNLPRRSRNTHKGDYGKLLIIAGSKNMTGAAALCAMSAIKTGCGIVKLAVPKTIQPILQESLKEIITYGVDDKDGAFYIGSVEEVLDLSKTVDAVAIGPGLSNSVDVKAFVKEIILRIDKPIVLDADALNVLSDMVDIIYGKDIILTPHMGEMSRLLGISIDDINKNIYDTVEKFVDKYKVTLVLKGSRTVIGSNTEGIYINCTGNPGMATAGSGDVLTGMISSFLVQGLTSIKAAVYGVFYHGKAGDLAADKYGEYGVTATNIIEHIPYAIKL</sequence>
<dbReference type="InterPro" id="IPR030677">
    <property type="entry name" value="Nnr"/>
</dbReference>
<keyword evidence="11 18" id="KW-0413">Isomerase</keyword>
<dbReference type="InterPro" id="IPR036652">
    <property type="entry name" value="YjeF_N_dom_sf"/>
</dbReference>
<dbReference type="InterPro" id="IPR029056">
    <property type="entry name" value="Ribokinase-like"/>
</dbReference>
<keyword evidence="8 17" id="KW-0521">NADP</keyword>
<comment type="catalytic activity">
    <reaction evidence="2 18 19">
        <text>(6R)-NADPHX = (6S)-NADPHX</text>
        <dbReference type="Rhea" id="RHEA:32227"/>
        <dbReference type="ChEBI" id="CHEBI:64076"/>
        <dbReference type="ChEBI" id="CHEBI:64077"/>
        <dbReference type="EC" id="5.1.99.6"/>
    </reaction>
</comment>
<dbReference type="NCBIfam" id="TIGR00197">
    <property type="entry name" value="yjeF_nterm"/>
    <property type="match status" value="1"/>
</dbReference>
<comment type="catalytic activity">
    <reaction evidence="1 18 19">
        <text>(6R)-NADHX = (6S)-NADHX</text>
        <dbReference type="Rhea" id="RHEA:32215"/>
        <dbReference type="ChEBI" id="CHEBI:64074"/>
        <dbReference type="ChEBI" id="CHEBI:64075"/>
        <dbReference type="EC" id="5.1.99.6"/>
    </reaction>
</comment>
<dbReference type="HAMAP" id="MF_01966">
    <property type="entry name" value="NADHX_epimerase"/>
    <property type="match status" value="1"/>
</dbReference>
<dbReference type="HAMAP" id="MF_01965">
    <property type="entry name" value="NADHX_dehydratase"/>
    <property type="match status" value="1"/>
</dbReference>
<dbReference type="OMA" id="NAHKGDY"/>
<feature type="binding site" evidence="17">
    <location>
        <position position="450"/>
    </location>
    <ligand>
        <name>(6S)-NADPHX</name>
        <dbReference type="ChEBI" id="CHEBI:64076"/>
    </ligand>
</feature>
<evidence type="ECO:0000256" key="4">
    <source>
        <dbReference type="ARBA" id="ARBA00009524"/>
    </source>
</evidence>
<dbReference type="SUPFAM" id="SSF64153">
    <property type="entry name" value="YjeF N-terminal domain-like"/>
    <property type="match status" value="1"/>
</dbReference>
<comment type="similarity">
    <text evidence="3 19">In the N-terminal section; belongs to the NnrE/AIBP family.</text>
</comment>
<dbReference type="GO" id="GO:0016301">
    <property type="term" value="F:kinase activity"/>
    <property type="evidence" value="ECO:0007669"/>
    <property type="project" value="UniProtKB-KW"/>
</dbReference>
<evidence type="ECO:0000313" key="24">
    <source>
        <dbReference type="Proteomes" id="UP000214975"/>
    </source>
</evidence>
<dbReference type="InterPro" id="IPR000631">
    <property type="entry name" value="CARKD"/>
</dbReference>
<evidence type="ECO:0000256" key="2">
    <source>
        <dbReference type="ARBA" id="ARBA00000909"/>
    </source>
</evidence>
<dbReference type="Pfam" id="PF01256">
    <property type="entry name" value="Carb_kinase"/>
    <property type="match status" value="1"/>
</dbReference>
<comment type="catalytic activity">
    <reaction evidence="16 17 19">
        <text>(6S)-NADPHX + ADP = AMP + phosphate + NADPH + H(+)</text>
        <dbReference type="Rhea" id="RHEA:32235"/>
        <dbReference type="ChEBI" id="CHEBI:15378"/>
        <dbReference type="ChEBI" id="CHEBI:43474"/>
        <dbReference type="ChEBI" id="CHEBI:57783"/>
        <dbReference type="ChEBI" id="CHEBI:64076"/>
        <dbReference type="ChEBI" id="CHEBI:456215"/>
        <dbReference type="ChEBI" id="CHEBI:456216"/>
        <dbReference type="EC" id="4.2.1.136"/>
    </reaction>
</comment>
<comment type="similarity">
    <text evidence="17">Belongs to the NnrD/CARKD family.</text>
</comment>
<evidence type="ECO:0000259" key="21">
    <source>
        <dbReference type="PROSITE" id="PS51385"/>
    </source>
</evidence>
<evidence type="ECO:0000256" key="10">
    <source>
        <dbReference type="ARBA" id="ARBA00023027"/>
    </source>
</evidence>
<evidence type="ECO:0000313" key="25">
    <source>
        <dbReference type="Proteomes" id="UP000215301"/>
    </source>
</evidence>
<evidence type="ECO:0000256" key="12">
    <source>
        <dbReference type="ARBA" id="ARBA00023239"/>
    </source>
</evidence>
<dbReference type="PIRSF" id="PIRSF017184">
    <property type="entry name" value="Nnr"/>
    <property type="match status" value="1"/>
</dbReference>
<keyword evidence="6 17" id="KW-0547">Nucleotide-binding</keyword>
<dbReference type="PANTHER" id="PTHR12592">
    <property type="entry name" value="ATP-DEPENDENT (S)-NAD(P)H-HYDRATE DEHYDRATASE FAMILY MEMBER"/>
    <property type="match status" value="1"/>
</dbReference>
<accession>A0A231VMV9</accession>
<evidence type="ECO:0000259" key="20">
    <source>
        <dbReference type="PROSITE" id="PS51383"/>
    </source>
</evidence>
<comment type="similarity">
    <text evidence="18">Belongs to the NnrE/AIBP family.</text>
</comment>
<comment type="cofactor">
    <cofactor evidence="17">
        <name>Mg(2+)</name>
        <dbReference type="ChEBI" id="CHEBI:18420"/>
    </cofactor>
</comment>
<comment type="caution">
    <text evidence="18">Lacks conserved residue(s) required for the propagation of feature annotation.</text>
</comment>
<dbReference type="EMBL" id="CP016893">
    <property type="protein sequence ID" value="AST58095.1"/>
    <property type="molecule type" value="Genomic_DNA"/>
</dbReference>
<dbReference type="Proteomes" id="UP000215301">
    <property type="component" value="Unassembled WGS sequence"/>
</dbReference>
<dbReference type="PROSITE" id="PS01050">
    <property type="entry name" value="YJEF_C_2"/>
    <property type="match status" value="1"/>
</dbReference>
<dbReference type="GO" id="GO:0046496">
    <property type="term" value="P:nicotinamide nucleotide metabolic process"/>
    <property type="evidence" value="ECO:0007669"/>
    <property type="project" value="UniProtKB-UniRule"/>
</dbReference>
<dbReference type="SUPFAM" id="SSF53613">
    <property type="entry name" value="Ribokinase-like"/>
    <property type="match status" value="1"/>
</dbReference>
<dbReference type="GeneID" id="93863423"/>
<dbReference type="GO" id="GO:0052855">
    <property type="term" value="F:ADP-dependent NAD(P)H-hydrate dehydratase activity"/>
    <property type="evidence" value="ECO:0007669"/>
    <property type="project" value="UniProtKB-UniRule"/>
</dbReference>
<reference evidence="22 24" key="1">
    <citation type="submission" date="2016-08" db="EMBL/GenBank/DDBJ databases">
        <title>A novel genetic cassette of butanologenic Thermoanaerobacterium thermosaccharolyticum that directly convert cellulose to butanol.</title>
        <authorList>
            <person name="Li T."/>
            <person name="He J."/>
        </authorList>
    </citation>
    <scope>NUCLEOTIDE SEQUENCE [LARGE SCALE GENOMIC DNA]</scope>
    <source>
        <strain evidence="22 24">TG57</strain>
    </source>
</reference>
<keyword evidence="10 17" id="KW-0520">NAD</keyword>
<comment type="subunit">
    <text evidence="17">Homotetramer.</text>
</comment>
<dbReference type="Gene3D" id="3.40.1190.20">
    <property type="match status" value="1"/>
</dbReference>
<evidence type="ECO:0000256" key="8">
    <source>
        <dbReference type="ARBA" id="ARBA00022857"/>
    </source>
</evidence>
<dbReference type="PANTHER" id="PTHR12592:SF0">
    <property type="entry name" value="ATP-DEPENDENT (S)-NAD(P)H-HYDRATE DEHYDRATASE"/>
    <property type="match status" value="1"/>
</dbReference>
<feature type="binding site" evidence="18">
    <location>
        <position position="60"/>
    </location>
    <ligand>
        <name>K(+)</name>
        <dbReference type="ChEBI" id="CHEBI:29103"/>
    </ligand>
</feature>
<feature type="binding site" evidence="17">
    <location>
        <position position="449"/>
    </location>
    <ligand>
        <name>AMP</name>
        <dbReference type="ChEBI" id="CHEBI:456215"/>
    </ligand>
</feature>
<comment type="function">
    <text evidence="18">Catalyzes the epimerization of the S- and R-forms of NAD(P)HX, a damaged form of NAD(P)H that is a result of enzymatic or heat-dependent hydration. This is a prerequisite for the S-specific NAD(P)H-hydrate dehydratase to allow the repair of both epimers of NAD(P)HX.</text>
</comment>
<comment type="function">
    <text evidence="17">Catalyzes the dehydration of the S-form of NAD(P)HX at the expense of ADP, which is converted to AMP. Together with NAD(P)HX epimerase, which catalyzes the epimerization of the S- and R-forms, the enzyme allows the repair of both epimers of NAD(P)HX, a damaged form of NAD(P)H that is a result of enzymatic or heat-dependent hydration.</text>
</comment>
<dbReference type="PROSITE" id="PS51385">
    <property type="entry name" value="YJEF_N"/>
    <property type="match status" value="1"/>
</dbReference>
<feature type="domain" description="YjeF C-terminal" evidence="20">
    <location>
        <begin position="229"/>
        <end position="508"/>
    </location>
</feature>
<feature type="binding site" evidence="18">
    <location>
        <position position="164"/>
    </location>
    <ligand>
        <name>(6S)-NADPHX</name>
        <dbReference type="ChEBI" id="CHEBI:64076"/>
    </ligand>
</feature>
<evidence type="ECO:0000256" key="17">
    <source>
        <dbReference type="HAMAP-Rule" id="MF_01965"/>
    </source>
</evidence>
<gene>
    <name evidence="18" type="primary">nnrE</name>
    <name evidence="17" type="synonym">nnrD</name>
    <name evidence="23" type="ORF">CE561_00985</name>
    <name evidence="22" type="ORF">Thert_02160</name>
</gene>
<dbReference type="GO" id="GO:0005524">
    <property type="term" value="F:ATP binding"/>
    <property type="evidence" value="ECO:0007669"/>
    <property type="project" value="UniProtKB-UniRule"/>
</dbReference>
<evidence type="ECO:0000256" key="15">
    <source>
        <dbReference type="ARBA" id="ARBA00048238"/>
    </source>
</evidence>
<comment type="cofactor">
    <cofactor evidence="18 19">
        <name>K(+)</name>
        <dbReference type="ChEBI" id="CHEBI:29103"/>
    </cofactor>
    <text evidence="18 19">Binds 1 potassium ion per subunit.</text>
</comment>
<dbReference type="NCBIfam" id="TIGR00196">
    <property type="entry name" value="yjeF_cterm"/>
    <property type="match status" value="1"/>
</dbReference>
<dbReference type="RefSeq" id="WP_013297073.1">
    <property type="nucleotide sequence ID" value="NZ_CP016893.1"/>
</dbReference>
<comment type="function">
    <text evidence="14 19">Bifunctional enzyme that catalyzes the epimerization of the S- and R-forms of NAD(P)HX and the dehydration of the S-form of NAD(P)HX at the expense of ADP, which is converted to AMP. This allows the repair of both epimers of NAD(P)HX, a damaged form of NAD(P)H that is a result of enzymatic or heat-dependent hydration.</text>
</comment>
<evidence type="ECO:0000256" key="5">
    <source>
        <dbReference type="ARBA" id="ARBA00022723"/>
    </source>
</evidence>
<reference evidence="23 25" key="2">
    <citation type="submission" date="2017-06" db="EMBL/GenBank/DDBJ databases">
        <title>Isolation and characterization of a thermophilic and butanogenic Thermoanaerobacterium thermosaccharolyticum M5 capable of efficient degradation of hemicellulose.</title>
        <authorList>
            <person name="Xin F."/>
            <person name="Jiang Y."/>
        </authorList>
    </citation>
    <scope>NUCLEOTIDE SEQUENCE [LARGE SCALE GENOMIC DNA]</scope>
    <source>
        <strain evidence="23 25">M5</strain>
    </source>
</reference>
<dbReference type="Proteomes" id="UP000214975">
    <property type="component" value="Chromosome"/>
</dbReference>
<keyword evidence="5 18" id="KW-0479">Metal-binding</keyword>
<feature type="binding site" evidence="18">
    <location>
        <begin position="59"/>
        <end position="63"/>
    </location>
    <ligand>
        <name>(6S)-NADPHX</name>
        <dbReference type="ChEBI" id="CHEBI:64076"/>
    </ligand>
</feature>
<dbReference type="PROSITE" id="PS51383">
    <property type="entry name" value="YJEF_C_3"/>
    <property type="match status" value="1"/>
</dbReference>
<feature type="binding site" evidence="18">
    <location>
        <begin position="135"/>
        <end position="141"/>
    </location>
    <ligand>
        <name>(6S)-NADPHX</name>
        <dbReference type="ChEBI" id="CHEBI:64076"/>
    </ligand>
</feature>
<feature type="binding site" evidence="17">
    <location>
        <position position="334"/>
    </location>
    <ligand>
        <name>(6S)-NADPHX</name>
        <dbReference type="ChEBI" id="CHEBI:64076"/>
    </ligand>
</feature>
<evidence type="ECO:0000313" key="22">
    <source>
        <dbReference type="EMBL" id="AST58095.1"/>
    </source>
</evidence>
<evidence type="ECO:0000256" key="16">
    <source>
        <dbReference type="ARBA" id="ARBA00049209"/>
    </source>
</evidence>
<evidence type="ECO:0000256" key="9">
    <source>
        <dbReference type="ARBA" id="ARBA00022958"/>
    </source>
</evidence>
<dbReference type="InterPro" id="IPR017953">
    <property type="entry name" value="Carbohydrate_kinase_pred_CS"/>
</dbReference>
<dbReference type="CDD" id="cd01171">
    <property type="entry name" value="YXKO-related"/>
    <property type="match status" value="1"/>
</dbReference>
<proteinExistence type="inferred from homology"/>
<feature type="binding site" evidence="17">
    <location>
        <position position="264"/>
    </location>
    <ligand>
        <name>(6S)-NADPHX</name>
        <dbReference type="ChEBI" id="CHEBI:64076"/>
    </ligand>
</feature>
<evidence type="ECO:0000256" key="7">
    <source>
        <dbReference type="ARBA" id="ARBA00022840"/>
    </source>
</evidence>
<dbReference type="EMBL" id="NKHD01000003">
    <property type="protein sequence ID" value="OXT09419.1"/>
    <property type="molecule type" value="Genomic_DNA"/>
</dbReference>
<evidence type="ECO:0000256" key="11">
    <source>
        <dbReference type="ARBA" id="ARBA00023235"/>
    </source>
</evidence>
<keyword evidence="22" id="KW-0418">Kinase</keyword>
<feature type="binding site" evidence="17">
    <location>
        <begin position="420"/>
        <end position="424"/>
    </location>
    <ligand>
        <name>AMP</name>
        <dbReference type="ChEBI" id="CHEBI:456215"/>
    </ligand>
</feature>
<feature type="binding site" evidence="18">
    <location>
        <position position="131"/>
    </location>
    <ligand>
        <name>K(+)</name>
        <dbReference type="ChEBI" id="CHEBI:29103"/>
    </ligand>
</feature>
<dbReference type="InterPro" id="IPR004443">
    <property type="entry name" value="YjeF_N_dom"/>
</dbReference>
<keyword evidence="7 17" id="KW-0067">ATP-binding</keyword>
<dbReference type="Gene3D" id="3.40.50.10260">
    <property type="entry name" value="YjeF N-terminal domain"/>
    <property type="match status" value="1"/>
</dbReference>
<feature type="domain" description="YjeF N-terminal" evidence="21">
    <location>
        <begin position="9"/>
        <end position="221"/>
    </location>
</feature>
<evidence type="ECO:0000256" key="18">
    <source>
        <dbReference type="HAMAP-Rule" id="MF_01966"/>
    </source>
</evidence>
<dbReference type="AlphaFoldDB" id="A0A231VMV9"/>
<comment type="catalytic activity">
    <reaction evidence="15 17 19">
        <text>(6S)-NADHX + ADP = AMP + phosphate + NADH + H(+)</text>
        <dbReference type="Rhea" id="RHEA:32223"/>
        <dbReference type="ChEBI" id="CHEBI:15378"/>
        <dbReference type="ChEBI" id="CHEBI:43474"/>
        <dbReference type="ChEBI" id="CHEBI:57945"/>
        <dbReference type="ChEBI" id="CHEBI:64074"/>
        <dbReference type="ChEBI" id="CHEBI:456215"/>
        <dbReference type="ChEBI" id="CHEBI:456216"/>
        <dbReference type="EC" id="4.2.1.136"/>
    </reaction>
</comment>
<dbReference type="GO" id="GO:0046872">
    <property type="term" value="F:metal ion binding"/>
    <property type="evidence" value="ECO:0007669"/>
    <property type="project" value="UniProtKB-UniRule"/>
</dbReference>
<evidence type="ECO:0000256" key="13">
    <source>
        <dbReference type="ARBA" id="ARBA00023268"/>
    </source>
</evidence>
<protein>
    <recommendedName>
        <fullName evidence="19">Bifunctional NAD(P)H-hydrate repair enzyme</fullName>
    </recommendedName>
    <alternativeName>
        <fullName evidence="19">Nicotinamide nucleotide repair protein</fullName>
    </alternativeName>
    <domain>
        <recommendedName>
            <fullName evidence="19">ADP-dependent (S)-NAD(P)H-hydrate dehydratase</fullName>
            <ecNumber evidence="19">4.2.1.136</ecNumber>
        </recommendedName>
        <alternativeName>
            <fullName evidence="19">ADP-dependent NAD(P)HX dehydratase</fullName>
        </alternativeName>
    </domain>
    <domain>
        <recommendedName>
            <fullName evidence="19">NAD(P)H-hydrate epimerase</fullName>
            <ecNumber evidence="19">5.1.99.6</ecNumber>
        </recommendedName>
    </domain>
</protein>
<comment type="similarity">
    <text evidence="4 19">In the C-terminal section; belongs to the NnrD/CARKD family.</text>
</comment>
<keyword evidence="22" id="KW-0808">Transferase</keyword>
<feature type="binding site" evidence="17">
    <location>
        <position position="383"/>
    </location>
    <ligand>
        <name>(6S)-NADPHX</name>
        <dbReference type="ChEBI" id="CHEBI:64076"/>
    </ligand>
</feature>
<dbReference type="EC" id="5.1.99.6" evidence="19"/>
<evidence type="ECO:0000256" key="3">
    <source>
        <dbReference type="ARBA" id="ARBA00006001"/>
    </source>
</evidence>
<evidence type="ECO:0000256" key="19">
    <source>
        <dbReference type="PIRNR" id="PIRNR017184"/>
    </source>
</evidence>
<evidence type="ECO:0000256" key="1">
    <source>
        <dbReference type="ARBA" id="ARBA00000013"/>
    </source>
</evidence>
<dbReference type="Pfam" id="PF03853">
    <property type="entry name" value="YjeF_N"/>
    <property type="match status" value="1"/>
</dbReference>
<evidence type="ECO:0000256" key="14">
    <source>
        <dbReference type="ARBA" id="ARBA00025153"/>
    </source>
</evidence>
<dbReference type="EC" id="4.2.1.136" evidence="19"/>